<dbReference type="SUPFAM" id="SSF50199">
    <property type="entry name" value="Staphylococcal nuclease"/>
    <property type="match status" value="1"/>
</dbReference>
<feature type="compositionally biased region" description="Basic and acidic residues" evidence="6">
    <location>
        <begin position="1"/>
        <end position="10"/>
    </location>
</feature>
<keyword evidence="8" id="KW-1185">Reference proteome</keyword>
<comment type="subcellular location">
    <subcellularLocation>
        <location evidence="1">Membrane</location>
        <topology evidence="1">Single-pass membrane protein</topology>
    </subcellularLocation>
</comment>
<keyword evidence="2" id="KW-0812">Transmembrane</keyword>
<evidence type="ECO:0000256" key="4">
    <source>
        <dbReference type="ARBA" id="ARBA00022990"/>
    </source>
</evidence>
<evidence type="ECO:0000256" key="2">
    <source>
        <dbReference type="ARBA" id="ARBA00022692"/>
    </source>
</evidence>
<name>H3ACV9_LATCH</name>
<evidence type="ECO:0000256" key="3">
    <source>
        <dbReference type="ARBA" id="ARBA00022989"/>
    </source>
</evidence>
<dbReference type="EMBL" id="AFYH01007412">
    <property type="status" value="NOT_ANNOTATED_CDS"/>
    <property type="molecule type" value="Genomic_DNA"/>
</dbReference>
<dbReference type="InParanoid" id="H3ACV9"/>
<sequence length="277" mass="31832">MERRLYKDDPPALATQEPMAVGAMRPEKGARQEPEEEEGEQRGPNFIAIVSGFLDKHMNIVRAVSTGLALAGVIVLARSIRLTTRFSSAVDIPVEFIEKRVKLRGKIHRLTEEGLLVEHIPIHLPLISSLQARWNSKGLLLIRLAGVELTHDGKVWLKEQLTPSQTLWFKLLRRENSALDCLVLINRGGFFSVCLNEEILSQGFGRIAPIEGLQLDSRIYWKLHRRLLQAELRAQRKGRGLWKEPSRWERISENIKDNKIIQSLKNFFKWIVFHVKK</sequence>
<reference evidence="8" key="1">
    <citation type="submission" date="2011-08" db="EMBL/GenBank/DDBJ databases">
        <title>The draft genome of Latimeria chalumnae.</title>
        <authorList>
            <person name="Di Palma F."/>
            <person name="Alfoldi J."/>
            <person name="Johnson J."/>
            <person name="Berlin A."/>
            <person name="Gnerre S."/>
            <person name="Jaffe D."/>
            <person name="MacCallum I."/>
            <person name="Young S."/>
            <person name="Walker B.J."/>
            <person name="Lander E."/>
            <person name="Lindblad-Toh K."/>
        </authorList>
    </citation>
    <scope>NUCLEOTIDE SEQUENCE [LARGE SCALE GENOMIC DNA]</scope>
    <source>
        <strain evidence="8">Wild caught</strain>
    </source>
</reference>
<reference evidence="7" key="3">
    <citation type="submission" date="2025-09" db="UniProtKB">
        <authorList>
            <consortium name="Ensembl"/>
        </authorList>
    </citation>
    <scope>IDENTIFICATION</scope>
</reference>
<dbReference type="AlphaFoldDB" id="H3ACV9"/>
<dbReference type="InterPro" id="IPR042421">
    <property type="entry name" value="C3orf33-like"/>
</dbReference>
<dbReference type="FunFam" id="2.40.50.90:FF:000024">
    <property type="entry name" value="Chromosome 3 C3orf33 homolog"/>
    <property type="match status" value="1"/>
</dbReference>
<dbReference type="Proteomes" id="UP000008672">
    <property type="component" value="Unassembled WGS sequence"/>
</dbReference>
<gene>
    <name evidence="7" type="primary">C3orf33</name>
</gene>
<evidence type="ECO:0000256" key="5">
    <source>
        <dbReference type="ARBA" id="ARBA00023136"/>
    </source>
</evidence>
<evidence type="ECO:0000256" key="1">
    <source>
        <dbReference type="ARBA" id="ARBA00004167"/>
    </source>
</evidence>
<dbReference type="eggNOG" id="ENOG502QR9T">
    <property type="taxonomic scope" value="Eukaryota"/>
</dbReference>
<dbReference type="FunCoup" id="H3ACV9">
    <property type="interactions" value="348"/>
</dbReference>
<organism evidence="7 8">
    <name type="scientific">Latimeria chalumnae</name>
    <name type="common">Coelacanth</name>
    <dbReference type="NCBI Taxonomy" id="7897"/>
    <lineage>
        <taxon>Eukaryota</taxon>
        <taxon>Metazoa</taxon>
        <taxon>Chordata</taxon>
        <taxon>Craniata</taxon>
        <taxon>Vertebrata</taxon>
        <taxon>Euteleostomi</taxon>
        <taxon>Coelacanthiformes</taxon>
        <taxon>Coelacanthidae</taxon>
        <taxon>Latimeria</taxon>
    </lineage>
</organism>
<dbReference type="PANTHER" id="PTHR28434:SF1">
    <property type="entry name" value="PROTEIN C3ORF33"/>
    <property type="match status" value="1"/>
</dbReference>
<evidence type="ECO:0000256" key="6">
    <source>
        <dbReference type="SAM" id="MobiDB-lite"/>
    </source>
</evidence>
<accession>H3ACV9</accession>
<dbReference type="Bgee" id="ENSLACG00000006630">
    <property type="expression patterns" value="Expressed in muscle tissue and 5 other cell types or tissues"/>
</dbReference>
<keyword evidence="3" id="KW-1133">Transmembrane helix</keyword>
<proteinExistence type="predicted"/>
<dbReference type="GO" id="GO:0016020">
    <property type="term" value="C:membrane"/>
    <property type="evidence" value="ECO:0007669"/>
    <property type="project" value="UniProtKB-SubCell"/>
</dbReference>
<dbReference type="OMA" id="THDGKVW"/>
<dbReference type="PANTHER" id="PTHR28434">
    <property type="entry name" value="PROTEIN C3ORF33"/>
    <property type="match status" value="1"/>
</dbReference>
<evidence type="ECO:0000313" key="7">
    <source>
        <dbReference type="Ensembl" id="ENSLACP00000007480.1"/>
    </source>
</evidence>
<dbReference type="Ensembl" id="ENSLACT00000007542.1">
    <property type="protein sequence ID" value="ENSLACP00000007480.1"/>
    <property type="gene ID" value="ENSLACG00000006630.1"/>
</dbReference>
<dbReference type="GeneTree" id="ENSGT00390000004493"/>
<dbReference type="STRING" id="7897.ENSLACP00000007480"/>
<keyword evidence="5" id="KW-0472">Membrane</keyword>
<dbReference type="EMBL" id="AFYH01007410">
    <property type="status" value="NOT_ANNOTATED_CDS"/>
    <property type="molecule type" value="Genomic_DNA"/>
</dbReference>
<reference evidence="7" key="2">
    <citation type="submission" date="2025-08" db="UniProtKB">
        <authorList>
            <consortium name="Ensembl"/>
        </authorList>
    </citation>
    <scope>IDENTIFICATION</scope>
</reference>
<dbReference type="EMBL" id="AFYH01007411">
    <property type="status" value="NOT_ANNOTATED_CDS"/>
    <property type="molecule type" value="Genomic_DNA"/>
</dbReference>
<dbReference type="GO" id="GO:0005615">
    <property type="term" value="C:extracellular space"/>
    <property type="evidence" value="ECO:0007669"/>
    <property type="project" value="TreeGrafter"/>
</dbReference>
<keyword evidence="4" id="KW-0007">Acetylation</keyword>
<protein>
    <submittedName>
        <fullName evidence="7">Chromosome 3 open reading frame 33</fullName>
    </submittedName>
</protein>
<feature type="region of interest" description="Disordered" evidence="6">
    <location>
        <begin position="1"/>
        <end position="41"/>
    </location>
</feature>
<evidence type="ECO:0000313" key="8">
    <source>
        <dbReference type="Proteomes" id="UP000008672"/>
    </source>
</evidence>
<dbReference type="HOGENOM" id="CLU_069834_0_0_1"/>
<dbReference type="InterPro" id="IPR035437">
    <property type="entry name" value="SNase_OB-fold_sf"/>
</dbReference>
<dbReference type="Gene3D" id="2.40.50.90">
    <property type="match status" value="1"/>
</dbReference>